<dbReference type="InterPro" id="IPR036572">
    <property type="entry name" value="Doublecortin_dom_sf"/>
</dbReference>
<dbReference type="PANTHER" id="PTHR13720:SF33">
    <property type="entry name" value="HELP DOMAIN-CONTAINING PROTEIN"/>
    <property type="match status" value="1"/>
</dbReference>
<dbReference type="SUPFAM" id="SSF89837">
    <property type="entry name" value="Doublecortin (DC)"/>
    <property type="match status" value="2"/>
</dbReference>
<reference evidence="10" key="2">
    <citation type="submission" date="2025-08" db="UniProtKB">
        <authorList>
            <consortium name="RefSeq"/>
        </authorList>
    </citation>
    <scope>IDENTIFICATION</scope>
    <source>
        <strain evidence="10">S238N-H82</strain>
        <tissue evidence="10">Testes</tissue>
    </source>
</reference>
<comment type="similarity">
    <text evidence="1">Belongs to the WD repeat EMAP family.</text>
</comment>
<organism evidence="9 10">
    <name type="scientific">Branchiostoma floridae</name>
    <name type="common">Florida lancelet</name>
    <name type="synonym">Amphioxus</name>
    <dbReference type="NCBI Taxonomy" id="7739"/>
    <lineage>
        <taxon>Eukaryota</taxon>
        <taxon>Metazoa</taxon>
        <taxon>Chordata</taxon>
        <taxon>Cephalochordata</taxon>
        <taxon>Leptocardii</taxon>
        <taxon>Amphioxiformes</taxon>
        <taxon>Branchiostomatidae</taxon>
        <taxon>Branchiostoma</taxon>
    </lineage>
</organism>
<dbReference type="CDD" id="cd00051">
    <property type="entry name" value="EFh"/>
    <property type="match status" value="1"/>
</dbReference>
<dbReference type="FunFam" id="2.130.10.10:FF:000044">
    <property type="entry name" value="echinoderm microtubule-associated protein-like 6 isoform X1"/>
    <property type="match status" value="1"/>
</dbReference>
<feature type="region of interest" description="Disordered" evidence="6">
    <location>
        <begin position="226"/>
        <end position="317"/>
    </location>
</feature>
<dbReference type="InterPro" id="IPR001680">
    <property type="entry name" value="WD40_rpt"/>
</dbReference>
<dbReference type="Pfam" id="PF03607">
    <property type="entry name" value="DCX"/>
    <property type="match status" value="2"/>
</dbReference>
<dbReference type="SUPFAM" id="SSF47473">
    <property type="entry name" value="EF-hand"/>
    <property type="match status" value="1"/>
</dbReference>
<feature type="repeat" description="WD" evidence="5">
    <location>
        <begin position="1434"/>
        <end position="1475"/>
    </location>
</feature>
<dbReference type="InterPro" id="IPR036322">
    <property type="entry name" value="WD40_repeat_dom_sf"/>
</dbReference>
<evidence type="ECO:0000313" key="9">
    <source>
        <dbReference type="Proteomes" id="UP000001554"/>
    </source>
</evidence>
<evidence type="ECO:0000259" key="8">
    <source>
        <dbReference type="PROSITE" id="PS50309"/>
    </source>
</evidence>
<dbReference type="FunFam" id="2.130.10.10:FF:000040">
    <property type="entry name" value="echinoderm microtubule-associated protein-like 6 isoform X1"/>
    <property type="match status" value="1"/>
</dbReference>
<accession>A0A9J7N901</accession>
<dbReference type="Gene3D" id="3.10.20.230">
    <property type="entry name" value="Doublecortin domain"/>
    <property type="match status" value="2"/>
</dbReference>
<evidence type="ECO:0000256" key="3">
    <source>
        <dbReference type="ARBA" id="ARBA00022737"/>
    </source>
</evidence>
<feature type="repeat" description="WD" evidence="5">
    <location>
        <begin position="1246"/>
        <end position="1278"/>
    </location>
</feature>
<protein>
    <submittedName>
        <fullName evidence="10">Echinoderm microtubule-associated protein-like 6</fullName>
    </submittedName>
</protein>
<evidence type="ECO:0000256" key="4">
    <source>
        <dbReference type="ARBA" id="ARBA00022837"/>
    </source>
</evidence>
<dbReference type="InterPro" id="IPR019775">
    <property type="entry name" value="WD40_repeat_CS"/>
</dbReference>
<feature type="repeat" description="WD" evidence="5">
    <location>
        <begin position="1352"/>
        <end position="1389"/>
    </location>
</feature>
<dbReference type="SUPFAM" id="SSF50998">
    <property type="entry name" value="Quinoprotein alcohol dehydrogenase-like"/>
    <property type="match status" value="2"/>
</dbReference>
<dbReference type="InterPro" id="IPR018247">
    <property type="entry name" value="EF_Hand_1_Ca_BS"/>
</dbReference>
<dbReference type="Pfam" id="PF23409">
    <property type="entry name" value="Beta-prop_EML"/>
    <property type="match status" value="2"/>
</dbReference>
<evidence type="ECO:0000256" key="5">
    <source>
        <dbReference type="PROSITE-ProRule" id="PRU00221"/>
    </source>
</evidence>
<dbReference type="Pfam" id="PF13499">
    <property type="entry name" value="EF-hand_7"/>
    <property type="match status" value="1"/>
</dbReference>
<dbReference type="FunFam" id="3.10.20.230:FF:000004">
    <property type="entry name" value="Doublecortin domain containing 2"/>
    <property type="match status" value="1"/>
</dbReference>
<dbReference type="InterPro" id="IPR003533">
    <property type="entry name" value="Doublecortin_dom"/>
</dbReference>
<dbReference type="SUPFAM" id="SSF50978">
    <property type="entry name" value="WD40 repeat-like"/>
    <property type="match status" value="2"/>
</dbReference>
<feature type="domain" description="EF-hand" evidence="7">
    <location>
        <begin position="1708"/>
        <end position="1743"/>
    </location>
</feature>
<dbReference type="FunFam" id="1.10.238.10:FF:000178">
    <property type="entry name" value="Calmodulin-2 A"/>
    <property type="match status" value="1"/>
</dbReference>
<keyword evidence="4" id="KW-0106">Calcium</keyword>
<dbReference type="InterPro" id="IPR015943">
    <property type="entry name" value="WD40/YVTN_repeat-like_dom_sf"/>
</dbReference>
<dbReference type="SMART" id="SM00537">
    <property type="entry name" value="DCX"/>
    <property type="match status" value="2"/>
</dbReference>
<dbReference type="GO" id="GO:0035556">
    <property type="term" value="P:intracellular signal transduction"/>
    <property type="evidence" value="ECO:0007669"/>
    <property type="project" value="InterPro"/>
</dbReference>
<proteinExistence type="inferred from homology"/>
<dbReference type="InterPro" id="IPR055442">
    <property type="entry name" value="Beta-prop_EML-like_2nd"/>
</dbReference>
<name>A0A9J7N901_BRAFL</name>
<reference evidence="9" key="1">
    <citation type="journal article" date="2020" name="Nat. Ecol. Evol.">
        <title>Deeply conserved synteny resolves early events in vertebrate evolution.</title>
        <authorList>
            <person name="Simakov O."/>
            <person name="Marletaz F."/>
            <person name="Yue J.X."/>
            <person name="O'Connell B."/>
            <person name="Jenkins J."/>
            <person name="Brandt A."/>
            <person name="Calef R."/>
            <person name="Tung C.H."/>
            <person name="Huang T.K."/>
            <person name="Schmutz J."/>
            <person name="Satoh N."/>
            <person name="Yu J.K."/>
            <person name="Putnam N.H."/>
            <person name="Green R.E."/>
            <person name="Rokhsar D.S."/>
        </authorList>
    </citation>
    <scope>NUCLEOTIDE SEQUENCE [LARGE SCALE GENOMIC DNA]</scope>
    <source>
        <strain evidence="9">S238N-H82</strain>
    </source>
</reference>
<dbReference type="PROSITE" id="PS50309">
    <property type="entry name" value="DC"/>
    <property type="match status" value="2"/>
</dbReference>
<feature type="repeat" description="WD" evidence="5">
    <location>
        <begin position="673"/>
        <end position="704"/>
    </location>
</feature>
<dbReference type="GO" id="GO:0005509">
    <property type="term" value="F:calcium ion binding"/>
    <property type="evidence" value="ECO:0007669"/>
    <property type="project" value="InterPro"/>
</dbReference>
<sequence>MSLAIAAAERAKAVVIHKNGDAFDPGRKFVVNERVVKDLDTFLNYVSTDLGTTPFGPVRKLHTPKEGHRVKTLEDLEAGGVYVAAGKERFKPANYGEYFRVRAQLQHSKTQDLKPIVRRKIQVSAKWRKVDQDICIIHIFRNGDSLTPPSKLLFKKAWLQNKCTWDVLLEMVQEKVSLDSGAIRKLYRLDGKPVRDVADIQHDSYYIAVGNEGLKRVEYGQAPKQTFYSSTKRNNELPPLEFRQKQKKEGYARKNKESPREETHRKQETHRSDTHRARREEPAARRTITYAPAKRKQTRAATETKKDPNADKTPPPQQLKLEWVYGYRGSQTRNNLFYTAGKEVVYFVARVGVVYDPNRHAQKVFFGHSDDIVSLAIHPEKQLVATGQVGKDPYIYVWDTRNLDTVSILKGGGHTHGISSLGFDRDGKHLVSVGMDNYNQVNVWEWQSGKLVASSRGHTQKVFEMRFNHYSEGNVQLVSCGVKHIKFWELQDNSLTSNSGVFGQDQEVTTILTVAPFKDGLTFSGTVSGHIMIWRGSNLERTVEGHGAAIISMYLGADGLATASRDGTIKLWDTDLNVISDIRELREGKEFGREDTALRSVCWQGKDVLAGTQDNQIFEFRVDGQTVTSTEALMRGHAEGEMWGLATHPKRSLFATASDDKTISKEERDKWGLDTHPRRSLFATASDDKTVRVWDTKDRKLKLTKELDQPMRSVAFNKDGSHVAVGFEDGSVMILDGTNLSEKQRLQAGKEVIHDLKYSPNGERLAVGSNDNRVDIYDVEDGYKKIGECKKSSSYITHLDWSTDSQYIVTNDGSGERLYYRGAGINAGDHVTKSDEIKSISLDTWTGVLGSEVNGIWPKYADKTDVNAADVSFQDKLIATGDDSGLVKLMRFPCTKKGAKFKKYGGHSAHVTNVRFTGDHKRLISIGGGDHAIFQWAVVGGDAGKDDDDDDIQGCETGDAFESEDEDASDSEASDEEDCDSDIEREGEMLYTRPMYRDDVTEMKRTKKRKTKTVDRKAPPADSLELVFVHGYRSHDCRNNLFLTSRGEIVYHVAAVAILYDKTNHEQRFYLKHTDDIISMVKHPQNDIFATGQVGKDPSIHVWDGRDLSTLISLQGQHQRGVTALDFSGDGELLASVGLDNDHTIVLWDWKNGAPLASTRGSKDLLFEIRFNPHNPDRLVTVGKKHINFWTRSGNTFKSKRGIFGKVGKMTTMLCAEFGRTEDDVFSGGANGDIYVWSGNKLLKEVEAHNGPLNTIKFIPQKGVVVTGGKDGSILQWNDNFERFLKKYNIDRFSETRDSRGVLLDDRPAVRAVLPAEGRILAGTRNGEVLEIDLSNGLFSILVQGHTGTHLENEVWGLDTHPKKHLCVTVSDDKTLRVWDLAADQSQLTRARKLRTGARTCAFSPDGDLIAVGMNDGGFVMFHCGNLEAASPQFRHRKEKISDLKFSPDGKYIAVGSHDNFVDVYNVYKMKRTGTCRGSSSYITHLDWDVSGRLLQTNSGAKERLFYEVPRCKRVNIPSSELERITWATWTSVLGPEVEGVWPWYSDVTDVNATCLSADKSLLATGDDNGFVKLFNYPATGKHAICKKYVGHSSHVANVRWTYDDTYLVSAGGMDTSIMVWQRKSSQPRDDGHYDSEDSDVDTDDEDSADAQGGVVVEERVAHEMEESYDPNTGKTTYIRTSTVETTIGQQDGQDSPQANGHGRLTAEQVQEFKEQFEMTDVDGDGLINLADVRRILVRVGYRPSPAEVKEMMRVVDTNGKVEVVTFEEFLDMMDTFYHK</sequence>
<feature type="repeat" description="WD" evidence="5">
    <location>
        <begin position="746"/>
        <end position="782"/>
    </location>
</feature>
<dbReference type="PANTHER" id="PTHR13720">
    <property type="entry name" value="WD-40 REPEAT PROTEIN"/>
    <property type="match status" value="1"/>
</dbReference>
<dbReference type="GO" id="GO:0008017">
    <property type="term" value="F:microtubule binding"/>
    <property type="evidence" value="ECO:0000318"/>
    <property type="project" value="GO_Central"/>
</dbReference>
<evidence type="ECO:0000256" key="6">
    <source>
        <dbReference type="SAM" id="MobiDB-lite"/>
    </source>
</evidence>
<dbReference type="InterPro" id="IPR005108">
    <property type="entry name" value="HELP"/>
</dbReference>
<dbReference type="InterPro" id="IPR011047">
    <property type="entry name" value="Quinoprotein_ADH-like_sf"/>
</dbReference>
<feature type="domain" description="Doublecortin" evidence="8">
    <location>
        <begin position="12"/>
        <end position="96"/>
    </location>
</feature>
<feature type="compositionally biased region" description="Basic and acidic residues" evidence="6">
    <location>
        <begin position="1627"/>
        <end position="1636"/>
    </location>
</feature>
<dbReference type="InterPro" id="IPR055439">
    <property type="entry name" value="Beta-prop_EML_1st"/>
</dbReference>
<evidence type="ECO:0000313" key="10">
    <source>
        <dbReference type="RefSeq" id="XP_035693841.1"/>
    </source>
</evidence>
<feature type="repeat" description="WD" evidence="5">
    <location>
        <begin position="543"/>
        <end position="573"/>
    </location>
</feature>
<dbReference type="PROSITE" id="PS50294">
    <property type="entry name" value="WD_REPEATS_REGION"/>
    <property type="match status" value="2"/>
</dbReference>
<keyword evidence="2 5" id="KW-0853">WD repeat</keyword>
<evidence type="ECO:0000259" key="7">
    <source>
        <dbReference type="PROSITE" id="PS50222"/>
    </source>
</evidence>
<dbReference type="KEGG" id="bfo:118427982"/>
<dbReference type="Pfam" id="PF23414">
    <property type="entry name" value="Beta-prop_EML_2"/>
    <property type="match status" value="2"/>
</dbReference>
<dbReference type="PROSITE" id="PS00678">
    <property type="entry name" value="WD_REPEATS_1"/>
    <property type="match status" value="1"/>
</dbReference>
<dbReference type="Pfam" id="PF00400">
    <property type="entry name" value="WD40"/>
    <property type="match status" value="1"/>
</dbReference>
<dbReference type="SMART" id="SM00320">
    <property type="entry name" value="WD40"/>
    <property type="match status" value="21"/>
</dbReference>
<keyword evidence="3" id="KW-0677">Repeat</keyword>
<dbReference type="InterPro" id="IPR050630">
    <property type="entry name" value="WD_repeat_EMAP"/>
</dbReference>
<evidence type="ECO:0000256" key="2">
    <source>
        <dbReference type="ARBA" id="ARBA00022574"/>
    </source>
</evidence>
<feature type="compositionally biased region" description="Basic and acidic residues" evidence="6">
    <location>
        <begin position="242"/>
        <end position="284"/>
    </location>
</feature>
<dbReference type="GeneID" id="118427982"/>
<feature type="compositionally biased region" description="Acidic residues" evidence="6">
    <location>
        <begin position="1637"/>
        <end position="1649"/>
    </location>
</feature>
<dbReference type="InterPro" id="IPR002048">
    <property type="entry name" value="EF_hand_dom"/>
</dbReference>
<dbReference type="Gene3D" id="1.10.238.10">
    <property type="entry name" value="EF-hand"/>
    <property type="match status" value="1"/>
</dbReference>
<keyword evidence="9" id="KW-1185">Reference proteome</keyword>
<evidence type="ECO:0000256" key="1">
    <source>
        <dbReference type="ARBA" id="ARBA00006489"/>
    </source>
</evidence>
<dbReference type="GO" id="GO:0005929">
    <property type="term" value="C:cilium"/>
    <property type="evidence" value="ECO:0007669"/>
    <property type="project" value="UniProtKB-ARBA"/>
</dbReference>
<dbReference type="PROSITE" id="PS00018">
    <property type="entry name" value="EF_HAND_1"/>
    <property type="match status" value="1"/>
</dbReference>
<dbReference type="RefSeq" id="XP_035693841.1">
    <property type="nucleotide sequence ID" value="XM_035837948.1"/>
</dbReference>
<feature type="repeat" description="WD" evidence="5">
    <location>
        <begin position="1589"/>
        <end position="1631"/>
    </location>
</feature>
<gene>
    <name evidence="10" type="primary">LOC118427982</name>
</gene>
<dbReference type="Proteomes" id="UP000001554">
    <property type="component" value="Chromosome 12"/>
</dbReference>
<dbReference type="InterPro" id="IPR011992">
    <property type="entry name" value="EF-hand-dom_pair"/>
</dbReference>
<feature type="domain" description="Doublecortin" evidence="8">
    <location>
        <begin position="135"/>
        <end position="220"/>
    </location>
</feature>
<dbReference type="OrthoDB" id="6337112at2759"/>
<dbReference type="Pfam" id="PF03451">
    <property type="entry name" value="HELP"/>
    <property type="match status" value="2"/>
</dbReference>
<dbReference type="CDD" id="cd17071">
    <property type="entry name" value="DCX1_DCDC2_like"/>
    <property type="match status" value="1"/>
</dbReference>
<dbReference type="FunFam" id="2.130.10.10:FF:000320">
    <property type="entry name" value="echinoderm microtubule-associated protein-like 6"/>
    <property type="match status" value="1"/>
</dbReference>
<dbReference type="FunFam" id="2.130.10.10:FF:000024">
    <property type="entry name" value="Putative echinoderm microtubule-associated protein-like 6"/>
    <property type="match status" value="1"/>
</dbReference>
<dbReference type="OMA" id="CELAENK"/>
<dbReference type="CDD" id="cd16113">
    <property type="entry name" value="DCX2_DCDC2_like"/>
    <property type="match status" value="1"/>
</dbReference>
<feature type="region of interest" description="Disordered" evidence="6">
    <location>
        <begin position="1623"/>
        <end position="1654"/>
    </location>
</feature>
<dbReference type="SMART" id="SM00054">
    <property type="entry name" value="EFh"/>
    <property type="match status" value="2"/>
</dbReference>
<dbReference type="Gene3D" id="2.130.10.10">
    <property type="entry name" value="YVTN repeat-like/Quinoprotein amine dehydrogenase"/>
    <property type="match status" value="4"/>
</dbReference>
<feature type="region of interest" description="Disordered" evidence="6">
    <location>
        <begin position="945"/>
        <end position="981"/>
    </location>
</feature>
<dbReference type="PROSITE" id="PS50222">
    <property type="entry name" value="EF_HAND_2"/>
    <property type="match status" value="2"/>
</dbReference>
<feature type="domain" description="EF-hand" evidence="7">
    <location>
        <begin position="1744"/>
        <end position="1780"/>
    </location>
</feature>
<dbReference type="PROSITE" id="PS50082">
    <property type="entry name" value="WD_REPEATS_2"/>
    <property type="match status" value="7"/>
</dbReference>